<accession>A0ABN8I628</accession>
<evidence type="ECO:0008006" key="4">
    <source>
        <dbReference type="Google" id="ProtNLM"/>
    </source>
</evidence>
<evidence type="ECO:0000313" key="3">
    <source>
        <dbReference type="Proteomes" id="UP000837857"/>
    </source>
</evidence>
<protein>
    <recommendedName>
        <fullName evidence="4">Gag protein</fullName>
    </recommendedName>
</protein>
<feature type="non-terminal residue" evidence="2">
    <location>
        <position position="228"/>
    </location>
</feature>
<reference evidence="2" key="1">
    <citation type="submission" date="2022-03" db="EMBL/GenBank/DDBJ databases">
        <authorList>
            <person name="Martin H S."/>
        </authorList>
    </citation>
    <scope>NUCLEOTIDE SEQUENCE</scope>
</reference>
<name>A0ABN8I628_9NEOP</name>
<feature type="region of interest" description="Disordered" evidence="1">
    <location>
        <begin position="137"/>
        <end position="160"/>
    </location>
</feature>
<evidence type="ECO:0000313" key="2">
    <source>
        <dbReference type="EMBL" id="CAH2049357.1"/>
    </source>
</evidence>
<proteinExistence type="predicted"/>
<organism evidence="2 3">
    <name type="scientific">Iphiclides podalirius</name>
    <name type="common">scarce swallowtail</name>
    <dbReference type="NCBI Taxonomy" id="110791"/>
    <lineage>
        <taxon>Eukaryota</taxon>
        <taxon>Metazoa</taxon>
        <taxon>Ecdysozoa</taxon>
        <taxon>Arthropoda</taxon>
        <taxon>Hexapoda</taxon>
        <taxon>Insecta</taxon>
        <taxon>Pterygota</taxon>
        <taxon>Neoptera</taxon>
        <taxon>Endopterygota</taxon>
        <taxon>Lepidoptera</taxon>
        <taxon>Glossata</taxon>
        <taxon>Ditrysia</taxon>
        <taxon>Papilionoidea</taxon>
        <taxon>Papilionidae</taxon>
        <taxon>Papilioninae</taxon>
        <taxon>Iphiclides</taxon>
    </lineage>
</organism>
<evidence type="ECO:0000256" key="1">
    <source>
        <dbReference type="SAM" id="MobiDB-lite"/>
    </source>
</evidence>
<dbReference type="EMBL" id="OW152831">
    <property type="protein sequence ID" value="CAH2049357.1"/>
    <property type="molecule type" value="Genomic_DNA"/>
</dbReference>
<gene>
    <name evidence="2" type="ORF">IPOD504_LOCUS6774</name>
</gene>
<keyword evidence="3" id="KW-1185">Reference proteome</keyword>
<sequence length="228" mass="25422">MGNEGETPKSTAAASICSAIQQPAAMREDGNIALNWREWKSSFDYYLSALGKDTAPAKEKCALFLHVIGRYGREIFEELDLSEILKVDYENLILTQIIRGIKDSTIRERLLAKETLSLESAVSWCRAIERAGKQAERCGRADQAAPAPTSADPALDELGAGARGRGRYTARRLPQRYQPRPQRAYKLDYGDRSAYACDKCGHRHGSDNKCKAKIVSEVNHDEEDEIQT</sequence>
<dbReference type="Proteomes" id="UP000837857">
    <property type="component" value="Chromosome 19"/>
</dbReference>